<protein>
    <recommendedName>
        <fullName evidence="5">Deoxyuridine 5'-triphosphate nucleotidohydrolase</fullName>
        <shortName evidence="5">dUTPase</shortName>
        <ecNumber evidence="5">3.6.1.23</ecNumber>
    </recommendedName>
    <alternativeName>
        <fullName evidence="5">dUTP pyrophosphatase</fullName>
    </alternativeName>
</protein>
<evidence type="ECO:0000256" key="1">
    <source>
        <dbReference type="ARBA" id="ARBA00006581"/>
    </source>
</evidence>
<dbReference type="PANTHER" id="PTHR11241">
    <property type="entry name" value="DEOXYURIDINE 5'-TRIPHOSPHATE NUCLEOTIDOHYDROLASE"/>
    <property type="match status" value="1"/>
</dbReference>
<comment type="caution">
    <text evidence="5">Lacks conserved residue(s) required for the propagation of feature annotation.</text>
</comment>
<keyword evidence="5" id="KW-0460">Magnesium</keyword>
<accession>A0AAE3AMF9</accession>
<organism evidence="7 8">
    <name type="scientific">Hominenteromicrobium mulieris</name>
    <dbReference type="NCBI Taxonomy" id="2885357"/>
    <lineage>
        <taxon>Bacteria</taxon>
        <taxon>Bacillati</taxon>
        <taxon>Bacillota</taxon>
        <taxon>Clostridia</taxon>
        <taxon>Eubacteriales</taxon>
        <taxon>Oscillospiraceae</taxon>
        <taxon>Hominenteromicrobium</taxon>
    </lineage>
</organism>
<dbReference type="Proteomes" id="UP001199424">
    <property type="component" value="Unassembled WGS sequence"/>
</dbReference>
<feature type="domain" description="dUTPase-like" evidence="6">
    <location>
        <begin position="16"/>
        <end position="147"/>
    </location>
</feature>
<comment type="cofactor">
    <cofactor evidence="5">
        <name>Mg(2+)</name>
        <dbReference type="ChEBI" id="CHEBI:18420"/>
    </cofactor>
</comment>
<dbReference type="GO" id="GO:0046081">
    <property type="term" value="P:dUTP catabolic process"/>
    <property type="evidence" value="ECO:0007669"/>
    <property type="project" value="InterPro"/>
</dbReference>
<dbReference type="NCBIfam" id="TIGR00576">
    <property type="entry name" value="dut"/>
    <property type="match status" value="1"/>
</dbReference>
<dbReference type="GO" id="GO:0006226">
    <property type="term" value="P:dUMP biosynthetic process"/>
    <property type="evidence" value="ECO:0007669"/>
    <property type="project" value="UniProtKB-UniRule"/>
</dbReference>
<evidence type="ECO:0000256" key="3">
    <source>
        <dbReference type="ARBA" id="ARBA00023080"/>
    </source>
</evidence>
<keyword evidence="8" id="KW-1185">Reference proteome</keyword>
<evidence type="ECO:0000313" key="8">
    <source>
        <dbReference type="Proteomes" id="UP001199424"/>
    </source>
</evidence>
<name>A0AAE3AMF9_9FIRM</name>
<reference evidence="7" key="1">
    <citation type="submission" date="2021-10" db="EMBL/GenBank/DDBJ databases">
        <title>Anaerobic single-cell dispensing facilitates the cultivation of human gut bacteria.</title>
        <authorList>
            <person name="Afrizal A."/>
        </authorList>
    </citation>
    <scope>NUCLEOTIDE SEQUENCE</scope>
    <source>
        <strain evidence="7">CLA-AA-H250</strain>
    </source>
</reference>
<feature type="binding site" evidence="5">
    <location>
        <begin position="68"/>
        <end position="70"/>
    </location>
    <ligand>
        <name>substrate</name>
    </ligand>
</feature>
<dbReference type="SUPFAM" id="SSF51283">
    <property type="entry name" value="dUTPase-like"/>
    <property type="match status" value="1"/>
</dbReference>
<comment type="pathway">
    <text evidence="5">Pyrimidine metabolism; dUMP biosynthesis; dUMP from dCTP (dUTP route): step 2/2.</text>
</comment>
<comment type="function">
    <text evidence="5">This enzyme is involved in nucleotide metabolism: it produces dUMP, the immediate precursor of thymidine nucleotides and it decreases the intracellular concentration of dUTP so that uracil cannot be incorporated into DNA.</text>
</comment>
<dbReference type="GO" id="GO:0000287">
    <property type="term" value="F:magnesium ion binding"/>
    <property type="evidence" value="ECO:0007669"/>
    <property type="project" value="UniProtKB-UniRule"/>
</dbReference>
<dbReference type="InterPro" id="IPR029054">
    <property type="entry name" value="dUTPase-like"/>
</dbReference>
<evidence type="ECO:0000313" key="7">
    <source>
        <dbReference type="EMBL" id="MCC2136941.1"/>
    </source>
</evidence>
<dbReference type="EMBL" id="JAJEQC010000006">
    <property type="protein sequence ID" value="MCC2136941.1"/>
    <property type="molecule type" value="Genomic_DNA"/>
</dbReference>
<dbReference type="GO" id="GO:0004170">
    <property type="term" value="F:dUTP diphosphatase activity"/>
    <property type="evidence" value="ECO:0007669"/>
    <property type="project" value="UniProtKB-UniRule"/>
</dbReference>
<dbReference type="InterPro" id="IPR033704">
    <property type="entry name" value="dUTPase_trimeric"/>
</dbReference>
<dbReference type="PANTHER" id="PTHR11241:SF0">
    <property type="entry name" value="DEOXYURIDINE 5'-TRIPHOSPHATE NUCLEOTIDOHYDROLASE"/>
    <property type="match status" value="1"/>
</dbReference>
<evidence type="ECO:0000256" key="5">
    <source>
        <dbReference type="HAMAP-Rule" id="MF_00116"/>
    </source>
</evidence>
<keyword evidence="5" id="KW-0479">Metal-binding</keyword>
<dbReference type="InterPro" id="IPR036157">
    <property type="entry name" value="dUTPase-like_sf"/>
</dbReference>
<evidence type="ECO:0000256" key="2">
    <source>
        <dbReference type="ARBA" id="ARBA00022801"/>
    </source>
</evidence>
<dbReference type="EC" id="3.6.1.23" evidence="5"/>
<dbReference type="AlphaFoldDB" id="A0AAE3AMF9"/>
<sequence>MEQNMVLKLMRVREGAIIPKQATAGSAGYDLCACMDAPQTIEPGERCVFPSGLAAEIPAGTAGFVFTRSGLGIKKGIHVTNGVGVIDSDYRGEIQIGLHNLSAEPYTVQPGERIAQMIIMPYFAPVIEEVTSLTETDRGAGGFGSTGTK</sequence>
<keyword evidence="2 5" id="KW-0378">Hydrolase</keyword>
<gene>
    <name evidence="5 7" type="primary">dut</name>
    <name evidence="7" type="ORF">LKD31_07905</name>
</gene>
<dbReference type="RefSeq" id="WP_308449290.1">
    <property type="nucleotide sequence ID" value="NZ_JAJEQC010000006.1"/>
</dbReference>
<dbReference type="NCBIfam" id="NF001862">
    <property type="entry name" value="PRK00601.1"/>
    <property type="match status" value="1"/>
</dbReference>
<dbReference type="InterPro" id="IPR008181">
    <property type="entry name" value="dUTPase"/>
</dbReference>
<comment type="catalytic activity">
    <reaction evidence="4 5">
        <text>dUTP + H2O = dUMP + diphosphate + H(+)</text>
        <dbReference type="Rhea" id="RHEA:10248"/>
        <dbReference type="ChEBI" id="CHEBI:15377"/>
        <dbReference type="ChEBI" id="CHEBI:15378"/>
        <dbReference type="ChEBI" id="CHEBI:33019"/>
        <dbReference type="ChEBI" id="CHEBI:61555"/>
        <dbReference type="ChEBI" id="CHEBI:246422"/>
        <dbReference type="EC" id="3.6.1.23"/>
    </reaction>
</comment>
<dbReference type="HAMAP" id="MF_00116">
    <property type="entry name" value="dUTPase_bact"/>
    <property type="match status" value="1"/>
</dbReference>
<dbReference type="CDD" id="cd07557">
    <property type="entry name" value="trimeric_dUTPase"/>
    <property type="match status" value="1"/>
</dbReference>
<feature type="binding site" evidence="5">
    <location>
        <position position="81"/>
    </location>
    <ligand>
        <name>substrate</name>
    </ligand>
</feature>
<feature type="binding site" evidence="5">
    <location>
        <begin position="85"/>
        <end position="87"/>
    </location>
    <ligand>
        <name>substrate</name>
    </ligand>
</feature>
<dbReference type="Pfam" id="PF00692">
    <property type="entry name" value="dUTPase"/>
    <property type="match status" value="1"/>
</dbReference>
<dbReference type="Gene3D" id="2.70.40.10">
    <property type="match status" value="1"/>
</dbReference>
<evidence type="ECO:0000256" key="4">
    <source>
        <dbReference type="ARBA" id="ARBA00047686"/>
    </source>
</evidence>
<evidence type="ECO:0000259" key="6">
    <source>
        <dbReference type="Pfam" id="PF00692"/>
    </source>
</evidence>
<comment type="similarity">
    <text evidence="1 5">Belongs to the dUTPase family.</text>
</comment>
<keyword evidence="3 5" id="KW-0546">Nucleotide metabolism</keyword>
<proteinExistence type="inferred from homology"/>
<comment type="caution">
    <text evidence="7">The sequence shown here is derived from an EMBL/GenBank/DDBJ whole genome shotgun (WGS) entry which is preliminary data.</text>
</comment>